<dbReference type="SUPFAM" id="SSF55785">
    <property type="entry name" value="PYP-like sensor domain (PAS domain)"/>
    <property type="match status" value="1"/>
</dbReference>
<dbReference type="PANTHER" id="PTHR44757">
    <property type="entry name" value="DIGUANYLATE CYCLASE DGCP"/>
    <property type="match status" value="1"/>
</dbReference>
<dbReference type="InterPro" id="IPR029016">
    <property type="entry name" value="GAF-like_dom_sf"/>
</dbReference>
<accession>Q8GPZ2</accession>
<dbReference type="InterPro" id="IPR035965">
    <property type="entry name" value="PAS-like_dom_sf"/>
</dbReference>
<dbReference type="PANTHER" id="PTHR44757:SF2">
    <property type="entry name" value="BIOFILM ARCHITECTURE MAINTENANCE PROTEIN MBAA"/>
    <property type="match status" value="1"/>
</dbReference>
<evidence type="ECO:0000259" key="3">
    <source>
        <dbReference type="PROSITE" id="PS50887"/>
    </source>
</evidence>
<reference evidence="4" key="1">
    <citation type="journal article" date="2002" name="J. Bacteriol.">
        <title>Gene islands integrated into tRNA(Gly) genes confer genome diversity on a Pseudomonas aeruginosa clone.</title>
        <authorList>
            <person name="Larbig K.D."/>
            <person name="Christmann A."/>
            <person name="Johann A."/>
            <person name="Klockgether J."/>
            <person name="Hartsch T."/>
            <person name="Merkl R."/>
            <person name="Wiehlmann L."/>
            <person name="Fritz H.-J."/>
            <person name="Tuemmler B."/>
        </authorList>
    </citation>
    <scope>NUCLEOTIDE SEQUENCE</scope>
    <source>
        <strain evidence="4">SG17M</strain>
    </source>
</reference>
<dbReference type="Gene3D" id="3.30.450.40">
    <property type="match status" value="1"/>
</dbReference>
<evidence type="ECO:0000313" key="4">
    <source>
        <dbReference type="EMBL" id="AAN62230.1"/>
    </source>
</evidence>
<dbReference type="InterPro" id="IPR029787">
    <property type="entry name" value="Nucleotide_cyclase"/>
</dbReference>
<dbReference type="PROSITE" id="PS50887">
    <property type="entry name" value="GGDEF"/>
    <property type="match status" value="1"/>
</dbReference>
<feature type="domain" description="PAS" evidence="1">
    <location>
        <begin position="186"/>
        <end position="260"/>
    </location>
</feature>
<dbReference type="SUPFAM" id="SSF55781">
    <property type="entry name" value="GAF domain-like"/>
    <property type="match status" value="1"/>
</dbReference>
<dbReference type="NCBIfam" id="TIGR00254">
    <property type="entry name" value="GGDEF"/>
    <property type="match status" value="1"/>
</dbReference>
<dbReference type="SMART" id="SM00267">
    <property type="entry name" value="GGDEF"/>
    <property type="match status" value="1"/>
</dbReference>
<dbReference type="InterPro" id="IPR000160">
    <property type="entry name" value="GGDEF_dom"/>
</dbReference>
<proteinExistence type="predicted"/>
<dbReference type="InterPro" id="IPR000700">
    <property type="entry name" value="PAS-assoc_C"/>
</dbReference>
<dbReference type="CDD" id="cd01949">
    <property type="entry name" value="GGDEF"/>
    <property type="match status" value="1"/>
</dbReference>
<feature type="domain" description="GGDEF" evidence="3">
    <location>
        <begin position="347"/>
        <end position="411"/>
    </location>
</feature>
<dbReference type="PROSITE" id="PS50113">
    <property type="entry name" value="PAC"/>
    <property type="match status" value="1"/>
</dbReference>
<protein>
    <submittedName>
        <fullName evidence="4">Uncharacterized protein ORF SG8</fullName>
    </submittedName>
</protein>
<name>Q8GPZ2_PSEAI</name>
<dbReference type="PROSITE" id="PS50112">
    <property type="entry name" value="PAS"/>
    <property type="match status" value="1"/>
</dbReference>
<dbReference type="SMART" id="SM00065">
    <property type="entry name" value="GAF"/>
    <property type="match status" value="1"/>
</dbReference>
<dbReference type="AlphaFoldDB" id="Q8GPZ2"/>
<dbReference type="NCBIfam" id="TIGR00229">
    <property type="entry name" value="sensory_box"/>
    <property type="match status" value="1"/>
</dbReference>
<gene>
    <name evidence="4" type="primary">ORF SG8</name>
</gene>
<dbReference type="Gene3D" id="3.30.450.20">
    <property type="entry name" value="PAS domain"/>
    <property type="match status" value="1"/>
</dbReference>
<feature type="domain" description="PAC" evidence="2">
    <location>
        <begin position="263"/>
        <end position="315"/>
    </location>
</feature>
<dbReference type="SUPFAM" id="SSF55073">
    <property type="entry name" value="Nucleotide cyclase"/>
    <property type="match status" value="1"/>
</dbReference>
<evidence type="ECO:0000259" key="1">
    <source>
        <dbReference type="PROSITE" id="PS50112"/>
    </source>
</evidence>
<evidence type="ECO:0000259" key="2">
    <source>
        <dbReference type="PROSITE" id="PS50113"/>
    </source>
</evidence>
<dbReference type="Gene3D" id="3.30.70.270">
    <property type="match status" value="1"/>
</dbReference>
<dbReference type="Pfam" id="PF08447">
    <property type="entry name" value="PAS_3"/>
    <property type="match status" value="1"/>
</dbReference>
<dbReference type="InterPro" id="IPR043128">
    <property type="entry name" value="Rev_trsase/Diguanyl_cyclase"/>
</dbReference>
<dbReference type="EMBL" id="AF440524">
    <property type="protein sequence ID" value="AAN62230.1"/>
    <property type="molecule type" value="Genomic_DNA"/>
</dbReference>
<dbReference type="Pfam" id="PF00990">
    <property type="entry name" value="GGDEF"/>
    <property type="match status" value="1"/>
</dbReference>
<dbReference type="InterPro" id="IPR013655">
    <property type="entry name" value="PAS_fold_3"/>
</dbReference>
<dbReference type="InterPro" id="IPR000014">
    <property type="entry name" value="PAS"/>
</dbReference>
<organism evidence="4">
    <name type="scientific">Pseudomonas aeruginosa</name>
    <dbReference type="NCBI Taxonomy" id="287"/>
    <lineage>
        <taxon>Bacteria</taxon>
        <taxon>Pseudomonadati</taxon>
        <taxon>Pseudomonadota</taxon>
        <taxon>Gammaproteobacteria</taxon>
        <taxon>Pseudomonadales</taxon>
        <taxon>Pseudomonadaceae</taxon>
        <taxon>Pseudomonas</taxon>
    </lineage>
</organism>
<dbReference type="InterPro" id="IPR003018">
    <property type="entry name" value="GAF"/>
</dbReference>
<sequence>MTTGSLLPQDGALDLVQALRRCGVLDAPPEPEFDELTRLAALTCQMPIAMLSFLDYEREWFKSKLGFEASEMLRCQSFGNVVASRNELVVIQSARADAVLSQCALVSNPPYIDFYAGLPITAGGSRVIGVLSVADTEARHLSASQVDALRLLAHQVESLLSLRLSLSKLEEAISREYLANKELRESRRALETLIGNLPGVVYRCRNDAGWSVELISEGCLELTGYTASEFMEGKVRMVDIIHPDDVPVQKRQVPGALRRKAPYQFIYRLNLAGGGIKWVWEQGCGVYSEEGKVLALEGFITDITEHKQAEERIRRMAYFDGLTNLPNRLSLREALGTAIDIANKGNDPVALLHIEVDNFREITETLGYREGDLLLQDVAARLTGALGERQLVAHIAESSFSALLTKAVKQR</sequence>
<dbReference type="InterPro" id="IPR052155">
    <property type="entry name" value="Biofilm_reg_signaling"/>
</dbReference>
<dbReference type="CDD" id="cd00130">
    <property type="entry name" value="PAS"/>
    <property type="match status" value="1"/>
</dbReference>